<dbReference type="SUPFAM" id="SSF46458">
    <property type="entry name" value="Globin-like"/>
    <property type="match status" value="1"/>
</dbReference>
<comment type="domain">
    <text evidence="15">Consists of two distinct domains; an N-terminal heme-containing oxygen-binding domain and a C-terminal reductase domain with binding sites for FAD and NAD(P)H.</text>
</comment>
<dbReference type="CDD" id="cd06184">
    <property type="entry name" value="flavohem_like_fad_nad_binding"/>
    <property type="match status" value="1"/>
</dbReference>
<dbReference type="Pfam" id="PF00970">
    <property type="entry name" value="FAD_binding_6"/>
    <property type="match status" value="1"/>
</dbReference>
<keyword evidence="9 15" id="KW-0521">NADP</keyword>
<dbReference type="InterPro" id="IPR017938">
    <property type="entry name" value="Riboflavin_synthase-like_b-brl"/>
</dbReference>
<dbReference type="InterPro" id="IPR017927">
    <property type="entry name" value="FAD-bd_FR_type"/>
</dbReference>
<dbReference type="Gene3D" id="1.10.490.10">
    <property type="entry name" value="Globins"/>
    <property type="match status" value="1"/>
</dbReference>
<comment type="cofactor">
    <cofactor evidence="15">
        <name>heme b</name>
        <dbReference type="ChEBI" id="CHEBI:60344"/>
    </cofactor>
    <text evidence="15">Binds 1 heme b (iron(II)-protoporphyrin IX) group per subunit.</text>
</comment>
<feature type="domain" description="Globin" evidence="16">
    <location>
        <begin position="1"/>
        <end position="138"/>
    </location>
</feature>
<keyword evidence="19" id="KW-1185">Reference proteome</keyword>
<evidence type="ECO:0000256" key="3">
    <source>
        <dbReference type="ARBA" id="ARBA00022448"/>
    </source>
</evidence>
<dbReference type="EC" id="1.14.12.17" evidence="15"/>
<feature type="binding site" evidence="15">
    <location>
        <begin position="394"/>
        <end position="397"/>
    </location>
    <ligand>
        <name>FAD</name>
        <dbReference type="ChEBI" id="CHEBI:57692"/>
    </ligand>
</feature>
<reference evidence="18 19" key="1">
    <citation type="submission" date="2024-09" db="EMBL/GenBank/DDBJ databases">
        <authorList>
            <person name="Sun Q."/>
            <person name="Mori K."/>
        </authorList>
    </citation>
    <scope>NUCLEOTIDE SEQUENCE [LARGE SCALE GENOMIC DNA]</scope>
    <source>
        <strain evidence="18 19">NCAIM B.02301</strain>
    </source>
</reference>
<dbReference type="Pfam" id="PF00042">
    <property type="entry name" value="Globin"/>
    <property type="match status" value="1"/>
</dbReference>
<keyword evidence="10 15" id="KW-0560">Oxidoreductase</keyword>
<keyword evidence="5 15" id="KW-0561">Oxygen transport</keyword>
<comment type="cofactor">
    <cofactor evidence="15">
        <name>FAD</name>
        <dbReference type="ChEBI" id="CHEBI:57692"/>
    </cofactor>
    <text evidence="15">Binds 1 FAD per subunit.</text>
</comment>
<dbReference type="InterPro" id="IPR001433">
    <property type="entry name" value="OxRdtase_FAD/NAD-bd"/>
</dbReference>
<evidence type="ECO:0000313" key="18">
    <source>
        <dbReference type="EMBL" id="MFC0558254.1"/>
    </source>
</evidence>
<comment type="caution">
    <text evidence="18">The sequence shown here is derived from an EMBL/GenBank/DDBJ whole genome shotgun (WGS) entry which is preliminary data.</text>
</comment>
<dbReference type="InterPro" id="IPR001709">
    <property type="entry name" value="Flavoprot_Pyr_Nucl_cyt_Rdtase"/>
</dbReference>
<dbReference type="SUPFAM" id="SSF63380">
    <property type="entry name" value="Riboflavin synthase domain-like"/>
    <property type="match status" value="1"/>
</dbReference>
<keyword evidence="12 15" id="KW-0520">NAD</keyword>
<dbReference type="RefSeq" id="WP_273841063.1">
    <property type="nucleotide sequence ID" value="NZ_JAQQWT010000003.1"/>
</dbReference>
<keyword evidence="3 15" id="KW-0813">Transport</keyword>
<keyword evidence="4 15" id="KW-0349">Heme</keyword>
<comment type="catalytic activity">
    <reaction evidence="14 15">
        <text>2 nitric oxide + NADPH + 2 O2 = 2 nitrate + NADP(+) + H(+)</text>
        <dbReference type="Rhea" id="RHEA:19465"/>
        <dbReference type="ChEBI" id="CHEBI:15378"/>
        <dbReference type="ChEBI" id="CHEBI:15379"/>
        <dbReference type="ChEBI" id="CHEBI:16480"/>
        <dbReference type="ChEBI" id="CHEBI:17632"/>
        <dbReference type="ChEBI" id="CHEBI:57783"/>
        <dbReference type="ChEBI" id="CHEBI:58349"/>
        <dbReference type="EC" id="1.14.12.17"/>
    </reaction>
</comment>
<dbReference type="GO" id="GO:0008941">
    <property type="term" value="F:nitric oxide dioxygenase NAD(P)H activity"/>
    <property type="evidence" value="ECO:0007669"/>
    <property type="project" value="UniProtKB-EC"/>
</dbReference>
<evidence type="ECO:0000256" key="12">
    <source>
        <dbReference type="ARBA" id="ARBA00023027"/>
    </source>
</evidence>
<keyword evidence="7 15" id="KW-0479">Metal-binding</keyword>
<sequence length="408" mass="45837">MLSEKTIGIVKSTAPVLEVKGKEITTHFYKTMFEAHPELLHIFNHANQQKGRQQTALANTVTAAAKYIDQLEVLLPVVKQIAHKHRSLAIKAEHYPIVGEFLLKAIKEVLGDAATEEILQAWAEAYGAIADIFIQVEKEMYEEAEQQKNGWKDFKPFRIVDKVKESQSITSFYLAPADGQGVPSFSPGQYVSLRINIDGETYLQNRQYSLSDSPNEKMYRISVKREDEGTPAGKVSNYLHECEIGYEVEVSAPAGDFVLDFKNRKPAYLISGGVGVTPLLSMLKTIVANDPEQEVTFIHAAKNSNVHAFGEEVKDSVALSNHARNYLLYSEPTSEDKRERKYDQEGYIDQAFLESVVKENDGQFYVCGPVPFIKAVVSELKQLEVKTENIHYEFFGPAINIEEPTPVQ</sequence>
<dbReference type="PRINTS" id="PR00410">
    <property type="entry name" value="PHEHYDRXLASE"/>
</dbReference>
<accession>A0ABV6NBT6</accession>
<feature type="binding site" evidence="15">
    <location>
        <position position="190"/>
    </location>
    <ligand>
        <name>FAD</name>
        <dbReference type="ChEBI" id="CHEBI:57692"/>
    </ligand>
</feature>
<dbReference type="PANTHER" id="PTHR43396:SF3">
    <property type="entry name" value="FLAVOHEMOPROTEIN"/>
    <property type="match status" value="1"/>
</dbReference>
<dbReference type="PRINTS" id="PR00371">
    <property type="entry name" value="FPNCR"/>
</dbReference>
<keyword evidence="15" id="KW-0216">Detoxification</keyword>
<comment type="similarity">
    <text evidence="2 15">Belongs to the globin family. Two-domain flavohemoproteins subfamily.</text>
</comment>
<dbReference type="InterPro" id="IPR000971">
    <property type="entry name" value="Globin"/>
</dbReference>
<feature type="active site" description="Charge relay system" evidence="15">
    <location>
        <position position="137"/>
    </location>
</feature>
<proteinExistence type="inferred from homology"/>
<gene>
    <name evidence="18" type="primary">hmpA</name>
    <name evidence="15" type="synonym">hmp</name>
    <name evidence="18" type="ORF">ACFFH4_04230</name>
</gene>
<feature type="domain" description="FAD-binding FR-type" evidence="17">
    <location>
        <begin position="152"/>
        <end position="260"/>
    </location>
</feature>
<evidence type="ECO:0000256" key="13">
    <source>
        <dbReference type="ARBA" id="ARBA00048649"/>
    </source>
</evidence>
<feature type="region of interest" description="Reductase" evidence="15">
    <location>
        <begin position="149"/>
        <end position="408"/>
    </location>
</feature>
<dbReference type="SUPFAM" id="SSF52343">
    <property type="entry name" value="Ferredoxin reductase-like, C-terminal NADP-linked domain"/>
    <property type="match status" value="1"/>
</dbReference>
<comment type="similarity">
    <text evidence="1 15">In the C-terminal section; belongs to the flavoprotein pyridine nucleotide cytochrome reductase family.</text>
</comment>
<feature type="site" description="Influences the redox potential of the prosthetic heme and FAD groups" evidence="15">
    <location>
        <position position="84"/>
    </location>
</feature>
<dbReference type="PROSITE" id="PS01033">
    <property type="entry name" value="GLOBIN"/>
    <property type="match status" value="1"/>
</dbReference>
<evidence type="ECO:0000313" key="19">
    <source>
        <dbReference type="Proteomes" id="UP001589833"/>
    </source>
</evidence>
<evidence type="ECO:0000259" key="16">
    <source>
        <dbReference type="PROSITE" id="PS01033"/>
    </source>
</evidence>
<evidence type="ECO:0000256" key="6">
    <source>
        <dbReference type="ARBA" id="ARBA00022630"/>
    </source>
</evidence>
<dbReference type="Gene3D" id="3.40.50.80">
    <property type="entry name" value="Nucleotide-binding domain of ferredoxin-NADP reductase (FNR) module"/>
    <property type="match status" value="1"/>
</dbReference>
<evidence type="ECO:0000256" key="7">
    <source>
        <dbReference type="ARBA" id="ARBA00022723"/>
    </source>
</evidence>
<feature type="binding site" evidence="15">
    <location>
        <begin position="206"/>
        <end position="209"/>
    </location>
    <ligand>
        <name>FAD</name>
        <dbReference type="ChEBI" id="CHEBI:57692"/>
    </ligand>
</feature>
<protein>
    <recommendedName>
        <fullName evidence="15">Flavohemoprotein</fullName>
    </recommendedName>
    <alternativeName>
        <fullName evidence="15">Flavohemoglobin</fullName>
    </alternativeName>
    <alternativeName>
        <fullName evidence="15">Hemoglobin-like protein</fullName>
    </alternativeName>
    <alternativeName>
        <fullName evidence="15">Nitric oxide dioxygenase</fullName>
        <shortName evidence="15">NO oxygenase</shortName>
        <shortName evidence="15">NOD</shortName>
        <ecNumber evidence="15">1.14.12.17</ecNumber>
    </alternativeName>
</protein>
<evidence type="ECO:0000256" key="10">
    <source>
        <dbReference type="ARBA" id="ARBA00023002"/>
    </source>
</evidence>
<keyword evidence="6 15" id="KW-0285">Flavoprotein</keyword>
<dbReference type="InterPro" id="IPR012292">
    <property type="entry name" value="Globin/Proto"/>
</dbReference>
<dbReference type="Gene3D" id="2.40.30.10">
    <property type="entry name" value="Translation factors"/>
    <property type="match status" value="1"/>
</dbReference>
<dbReference type="InterPro" id="IPR023950">
    <property type="entry name" value="Hmp"/>
</dbReference>
<comment type="catalytic activity">
    <reaction evidence="13 15">
        <text>2 nitric oxide + NADH + 2 O2 = 2 nitrate + NAD(+) + H(+)</text>
        <dbReference type="Rhea" id="RHEA:19469"/>
        <dbReference type="ChEBI" id="CHEBI:15378"/>
        <dbReference type="ChEBI" id="CHEBI:15379"/>
        <dbReference type="ChEBI" id="CHEBI:16480"/>
        <dbReference type="ChEBI" id="CHEBI:17632"/>
        <dbReference type="ChEBI" id="CHEBI:57540"/>
        <dbReference type="ChEBI" id="CHEBI:57945"/>
        <dbReference type="EC" id="1.14.12.17"/>
    </reaction>
</comment>
<dbReference type="Pfam" id="PF00175">
    <property type="entry name" value="NAD_binding_1"/>
    <property type="match status" value="1"/>
</dbReference>
<feature type="binding site" evidence="15">
    <location>
        <begin position="273"/>
        <end position="278"/>
    </location>
    <ligand>
        <name>NADP(+)</name>
        <dbReference type="ChEBI" id="CHEBI:58349"/>
    </ligand>
</feature>
<dbReference type="NCBIfam" id="NF009805">
    <property type="entry name" value="PRK13289.1"/>
    <property type="match status" value="1"/>
</dbReference>
<organism evidence="18 19">
    <name type="scientific">Halalkalibacter alkalisediminis</name>
    <dbReference type="NCBI Taxonomy" id="935616"/>
    <lineage>
        <taxon>Bacteria</taxon>
        <taxon>Bacillati</taxon>
        <taxon>Bacillota</taxon>
        <taxon>Bacilli</taxon>
        <taxon>Bacillales</taxon>
        <taxon>Bacillaceae</taxon>
        <taxon>Halalkalibacter</taxon>
    </lineage>
</organism>
<evidence type="ECO:0000256" key="2">
    <source>
        <dbReference type="ARBA" id="ARBA00008414"/>
    </source>
</evidence>
<keyword evidence="8 15" id="KW-0274">FAD</keyword>
<name>A0ABV6NBT6_9BACI</name>
<feature type="active site" description="Charge relay system" evidence="15">
    <location>
        <position position="95"/>
    </location>
</feature>
<dbReference type="EMBL" id="JBHLTR010000004">
    <property type="protein sequence ID" value="MFC0558254.1"/>
    <property type="molecule type" value="Genomic_DNA"/>
</dbReference>
<evidence type="ECO:0000256" key="8">
    <source>
        <dbReference type="ARBA" id="ARBA00022827"/>
    </source>
</evidence>
<comment type="function">
    <text evidence="15">Is involved in NO detoxification in an aerobic process, termed nitric oxide dioxygenase (NOD) reaction that utilizes O(2) and NAD(P)H to convert NO to nitrate, which protects the bacterium from various noxious nitrogen compounds. Therefore, plays a central role in the inducible response to nitrosative stress.</text>
</comment>
<keyword evidence="11 15" id="KW-0408">Iron</keyword>
<dbReference type="InterPro" id="IPR009050">
    <property type="entry name" value="Globin-like_sf"/>
</dbReference>
<feature type="site" description="Influences the redox potential of the prosthetic heme and FAD groups" evidence="15">
    <location>
        <position position="393"/>
    </location>
</feature>
<dbReference type="InterPro" id="IPR039261">
    <property type="entry name" value="FNR_nucleotide-bd"/>
</dbReference>
<evidence type="ECO:0000256" key="14">
    <source>
        <dbReference type="ARBA" id="ARBA00049433"/>
    </source>
</evidence>
<dbReference type="PROSITE" id="PS51384">
    <property type="entry name" value="FAD_FR"/>
    <property type="match status" value="1"/>
</dbReference>
<evidence type="ECO:0000256" key="15">
    <source>
        <dbReference type="HAMAP-Rule" id="MF_01252"/>
    </source>
</evidence>
<evidence type="ECO:0000259" key="17">
    <source>
        <dbReference type="PROSITE" id="PS51384"/>
    </source>
</evidence>
<dbReference type="InterPro" id="IPR008333">
    <property type="entry name" value="Cbr1-like_FAD-bd_dom"/>
</dbReference>
<feature type="binding site" description="proximal binding residue" evidence="15">
    <location>
        <position position="85"/>
    </location>
    <ligand>
        <name>heme b</name>
        <dbReference type="ChEBI" id="CHEBI:60344"/>
    </ligand>
    <ligandPart>
        <name>Fe</name>
        <dbReference type="ChEBI" id="CHEBI:18248"/>
    </ligandPart>
</feature>
<evidence type="ECO:0000256" key="1">
    <source>
        <dbReference type="ARBA" id="ARBA00006401"/>
    </source>
</evidence>
<feature type="site" description="Involved in heme-bound ligand stabilization and O-O bond activation" evidence="15">
    <location>
        <position position="29"/>
    </location>
</feature>
<dbReference type="HAMAP" id="MF_01252">
    <property type="entry name" value="Hmp"/>
    <property type="match status" value="1"/>
</dbReference>
<dbReference type="Proteomes" id="UP001589833">
    <property type="component" value="Unassembled WGS sequence"/>
</dbReference>
<dbReference type="PANTHER" id="PTHR43396">
    <property type="entry name" value="FLAVOHEMOPROTEIN"/>
    <property type="match status" value="1"/>
</dbReference>
<dbReference type="CDD" id="cd14777">
    <property type="entry name" value="Yhb1-globin-like"/>
    <property type="match status" value="1"/>
</dbReference>
<evidence type="ECO:0000256" key="9">
    <source>
        <dbReference type="ARBA" id="ARBA00022857"/>
    </source>
</evidence>
<evidence type="ECO:0000256" key="4">
    <source>
        <dbReference type="ARBA" id="ARBA00022617"/>
    </source>
</evidence>
<evidence type="ECO:0000256" key="5">
    <source>
        <dbReference type="ARBA" id="ARBA00022621"/>
    </source>
</evidence>
<evidence type="ECO:0000256" key="11">
    <source>
        <dbReference type="ARBA" id="ARBA00023004"/>
    </source>
</evidence>